<dbReference type="EMBL" id="LR588407">
    <property type="protein sequence ID" value="VTO14285.1"/>
    <property type="molecule type" value="Genomic_DNA"/>
</dbReference>
<sequence length="231" mass="24685">MMSATYSALGRLLTYPDADLQASAEELAAVIRADGRVPVRIQKALNRLVEDLKGGDIYSLQEQYVDLFDRSRSLSLNLYEHVHGESRDRGEAMAGLLELYRSEGLELATSELPDHLPVFLEFLSLLPADRAASLLGEAAHVLEAIGERLHRRGSSYRSVFGALAALAGAADAAAVAALLSEPDPDPDDLTALDEAWEDTPVTFGPDDVGCPKADALVAAMNTPSAQRPSAA</sequence>
<proteinExistence type="predicted"/>
<dbReference type="PANTHER" id="PTHR43680:SF2">
    <property type="entry name" value="NITRATE REDUCTASE MOLYBDENUM COFACTOR ASSEMBLY CHAPERONE NARJ"/>
    <property type="match status" value="1"/>
</dbReference>
<dbReference type="Pfam" id="PF02613">
    <property type="entry name" value="Nitrate_red_del"/>
    <property type="match status" value="1"/>
</dbReference>
<dbReference type="PANTHER" id="PTHR43680">
    <property type="entry name" value="NITRATE REDUCTASE MOLYBDENUM COFACTOR ASSEMBLY CHAPERONE"/>
    <property type="match status" value="1"/>
</dbReference>
<dbReference type="InterPro" id="IPR020945">
    <property type="entry name" value="DMSO/NO3_reduct_chaperone"/>
</dbReference>
<keyword evidence="1" id="KW-0534">Nitrate assimilation</keyword>
<dbReference type="SUPFAM" id="SSF89155">
    <property type="entry name" value="TorD-like"/>
    <property type="match status" value="1"/>
</dbReference>
<reference evidence="2 3" key="1">
    <citation type="submission" date="2019-04" db="EMBL/GenBank/DDBJ databases">
        <authorList>
            <consortium name="Pathogen Informatics"/>
        </authorList>
    </citation>
    <scope>NUCLEOTIDE SEQUENCE [LARGE SCALE GENOMIC DNA]</scope>
    <source>
        <strain evidence="2 3">NCTC9239</strain>
    </source>
</reference>
<dbReference type="Proteomes" id="UP000309952">
    <property type="component" value="Chromosome"/>
</dbReference>
<evidence type="ECO:0000313" key="2">
    <source>
        <dbReference type="EMBL" id="VTO14285.1"/>
    </source>
</evidence>
<dbReference type="GO" id="GO:0016530">
    <property type="term" value="F:metallochaperone activity"/>
    <property type="evidence" value="ECO:0007669"/>
    <property type="project" value="TreeGrafter"/>
</dbReference>
<protein>
    <submittedName>
        <fullName evidence="2">Redox enzyme maturation protein NarJ</fullName>
    </submittedName>
</protein>
<evidence type="ECO:0000313" key="3">
    <source>
        <dbReference type="Proteomes" id="UP000309952"/>
    </source>
</evidence>
<dbReference type="GO" id="GO:0042128">
    <property type="term" value="P:nitrate assimilation"/>
    <property type="evidence" value="ECO:0007669"/>
    <property type="project" value="UniProtKB-KW"/>
</dbReference>
<dbReference type="AlphaFoldDB" id="A0A4P1K1Q6"/>
<dbReference type="InterPro" id="IPR036411">
    <property type="entry name" value="TorD-like_sf"/>
</dbReference>
<dbReference type="GO" id="GO:0051131">
    <property type="term" value="P:chaperone-mediated protein complex assembly"/>
    <property type="evidence" value="ECO:0007669"/>
    <property type="project" value="InterPro"/>
</dbReference>
<dbReference type="Gene3D" id="1.10.3480.10">
    <property type="entry name" value="TorD-like"/>
    <property type="match status" value="1"/>
</dbReference>
<organism evidence="2 3">
    <name type="scientific">Brevundimonas vancanneytii</name>
    <dbReference type="NCBI Taxonomy" id="1325724"/>
    <lineage>
        <taxon>Bacteria</taxon>
        <taxon>Pseudomonadati</taxon>
        <taxon>Pseudomonadota</taxon>
        <taxon>Alphaproteobacteria</taxon>
        <taxon>Caulobacterales</taxon>
        <taxon>Caulobacteraceae</taxon>
        <taxon>Brevundimonas</taxon>
    </lineage>
</organism>
<dbReference type="GO" id="GO:0051082">
    <property type="term" value="F:unfolded protein binding"/>
    <property type="evidence" value="ECO:0007669"/>
    <property type="project" value="InterPro"/>
</dbReference>
<accession>A0A4P1K1Q6</accession>
<evidence type="ECO:0000256" key="1">
    <source>
        <dbReference type="ARBA" id="ARBA00023063"/>
    </source>
</evidence>
<dbReference type="NCBIfam" id="TIGR00684">
    <property type="entry name" value="narJ"/>
    <property type="match status" value="1"/>
</dbReference>
<name>A0A4P1K1Q6_9CAUL</name>
<dbReference type="InterPro" id="IPR003765">
    <property type="entry name" value="NO3_reductase_chaperone_NarJ"/>
</dbReference>
<gene>
    <name evidence="2" type="primary">narJ</name>
    <name evidence="2" type="ORF">NCTC9239_01343</name>
</gene>
<keyword evidence="3" id="KW-1185">Reference proteome</keyword>
<dbReference type="KEGG" id="bvy:NCTC9239_01343"/>